<evidence type="ECO:0000313" key="6">
    <source>
        <dbReference type="Proteomes" id="UP000272942"/>
    </source>
</evidence>
<dbReference type="PROSITE" id="PS01180">
    <property type="entry name" value="CUB"/>
    <property type="match status" value="2"/>
</dbReference>
<comment type="caution">
    <text evidence="2">Lacks conserved residue(s) required for the propagation of feature annotation.</text>
</comment>
<feature type="domain" description="CUB" evidence="4">
    <location>
        <begin position="11"/>
        <end position="137"/>
    </location>
</feature>
<feature type="chain" id="PRO_5043138239" evidence="3">
    <location>
        <begin position="21"/>
        <end position="283"/>
    </location>
</feature>
<dbReference type="InterPro" id="IPR035914">
    <property type="entry name" value="Sperma_CUB_dom_sf"/>
</dbReference>
<protein>
    <submittedName>
        <fullName evidence="7">CUB domain-containing protein</fullName>
    </submittedName>
</protein>
<dbReference type="PANTHER" id="PTHR46908:SF8">
    <property type="entry name" value="C-TYPE LECTIN DOMAIN-CONTAINING PROTEIN"/>
    <property type="match status" value="1"/>
</dbReference>
<evidence type="ECO:0000313" key="7">
    <source>
        <dbReference type="WBParaSite" id="ECPE_0001212901-mRNA-1"/>
    </source>
</evidence>
<proteinExistence type="predicted"/>
<accession>A0A183AYQ9</accession>
<evidence type="ECO:0000256" key="3">
    <source>
        <dbReference type="SAM" id="SignalP"/>
    </source>
</evidence>
<evidence type="ECO:0000256" key="1">
    <source>
        <dbReference type="ARBA" id="ARBA00023157"/>
    </source>
</evidence>
<reference evidence="7" key="1">
    <citation type="submission" date="2016-06" db="UniProtKB">
        <authorList>
            <consortium name="WormBaseParasite"/>
        </authorList>
    </citation>
    <scope>IDENTIFICATION</scope>
</reference>
<dbReference type="PANTHER" id="PTHR46908">
    <property type="entry name" value="CUBILIN-LIKE PROTEIN"/>
    <property type="match status" value="1"/>
</dbReference>
<name>A0A183AYQ9_9TREM</name>
<dbReference type="Gene3D" id="2.60.120.290">
    <property type="entry name" value="Spermadhesin, CUB domain"/>
    <property type="match status" value="2"/>
</dbReference>
<dbReference type="WBParaSite" id="ECPE_0001212901-mRNA-1">
    <property type="protein sequence ID" value="ECPE_0001212901-mRNA-1"/>
    <property type="gene ID" value="ECPE_0001212901"/>
</dbReference>
<dbReference type="OrthoDB" id="6309479at2759"/>
<dbReference type="InterPro" id="IPR052129">
    <property type="entry name" value="Spermadhesin-Link_domain"/>
</dbReference>
<feature type="domain" description="CUB" evidence="4">
    <location>
        <begin position="143"/>
        <end position="269"/>
    </location>
</feature>
<organism evidence="7">
    <name type="scientific">Echinostoma caproni</name>
    <dbReference type="NCBI Taxonomy" id="27848"/>
    <lineage>
        <taxon>Eukaryota</taxon>
        <taxon>Metazoa</taxon>
        <taxon>Spiralia</taxon>
        <taxon>Lophotrochozoa</taxon>
        <taxon>Platyhelminthes</taxon>
        <taxon>Trematoda</taxon>
        <taxon>Digenea</taxon>
        <taxon>Plagiorchiida</taxon>
        <taxon>Echinostomata</taxon>
        <taxon>Echinostomatoidea</taxon>
        <taxon>Echinostomatidae</taxon>
        <taxon>Echinostoma</taxon>
    </lineage>
</organism>
<evidence type="ECO:0000259" key="4">
    <source>
        <dbReference type="PROSITE" id="PS01180"/>
    </source>
</evidence>
<sequence>MRVLELLIVLCFTTLLPAQSQECVEKITVSDTPVDITRSLASKEGSPKTCIIQFTTDSGFRLKLNITDVTKLPSTDSQCTFNYVKFADDEAGLANAKAYCDKDKVPGFDSKGNQMVLQYQMTYIDKEVSFSGNVKRVDAQASCGTSPESFDGSEQVFQFPLDQKPMELDVECTYKIVNNKGGKISAKIEHMKLAGTTPCSSDYVALSSTANPSSTSEYVKCGSTVPTDNFTTTGSELYWKVKVTEYANQPYLSMIIKSKAGFRNSNVLITFAAMNILCTFLCQ</sequence>
<keyword evidence="1" id="KW-1015">Disulfide bond</keyword>
<dbReference type="AlphaFoldDB" id="A0A183AYQ9"/>
<dbReference type="Pfam" id="PF00431">
    <property type="entry name" value="CUB"/>
    <property type="match status" value="2"/>
</dbReference>
<gene>
    <name evidence="5" type="ORF">ECPE_LOCUS12094</name>
</gene>
<keyword evidence="3" id="KW-0732">Signal</keyword>
<keyword evidence="6" id="KW-1185">Reference proteome</keyword>
<dbReference type="Proteomes" id="UP000272942">
    <property type="component" value="Unassembled WGS sequence"/>
</dbReference>
<feature type="signal peptide" evidence="3">
    <location>
        <begin position="1"/>
        <end position="20"/>
    </location>
</feature>
<dbReference type="EMBL" id="UZAN01052149">
    <property type="protein sequence ID" value="VDP89332.1"/>
    <property type="molecule type" value="Genomic_DNA"/>
</dbReference>
<evidence type="ECO:0000256" key="2">
    <source>
        <dbReference type="PROSITE-ProRule" id="PRU00059"/>
    </source>
</evidence>
<reference evidence="5 6" key="2">
    <citation type="submission" date="2018-11" db="EMBL/GenBank/DDBJ databases">
        <authorList>
            <consortium name="Pathogen Informatics"/>
        </authorList>
    </citation>
    <scope>NUCLEOTIDE SEQUENCE [LARGE SCALE GENOMIC DNA]</scope>
    <source>
        <strain evidence="5 6">Egypt</strain>
    </source>
</reference>
<dbReference type="InterPro" id="IPR000859">
    <property type="entry name" value="CUB_dom"/>
</dbReference>
<evidence type="ECO:0000313" key="5">
    <source>
        <dbReference type="EMBL" id="VDP89332.1"/>
    </source>
</evidence>
<dbReference type="SUPFAM" id="SSF49854">
    <property type="entry name" value="Spermadhesin, CUB domain"/>
    <property type="match status" value="2"/>
</dbReference>